<feature type="region of interest" description="Disordered" evidence="1">
    <location>
        <begin position="18"/>
        <end position="65"/>
    </location>
</feature>
<dbReference type="FunFam" id="2.60.260.40:FF:000003">
    <property type="entry name" value="NADH dehydrogenase [ubiquinone] iron-sulfur protein 6, mitochondrial"/>
    <property type="match status" value="1"/>
</dbReference>
<dbReference type="EMBL" id="VDMD01000004">
    <property type="protein sequence ID" value="TRM66302.1"/>
    <property type="molecule type" value="Genomic_DNA"/>
</dbReference>
<accession>A0A550CND0</accession>
<gene>
    <name evidence="4" type="ORF">BD626DRAFT_428006</name>
    <name evidence="3" type="ORF">BD626DRAFT_632766</name>
</gene>
<comment type="caution">
    <text evidence="4">The sequence shown here is derived from an EMBL/GenBank/DDBJ whole genome shotgun (WGS) entry which is preliminary data.</text>
</comment>
<name>A0A550CND0_9AGAR</name>
<dbReference type="InterPro" id="IPR019401">
    <property type="entry name" value="Znf_CHCC"/>
</dbReference>
<dbReference type="Gene3D" id="2.60.260.40">
    <property type="entry name" value="q5lls5 like domains"/>
    <property type="match status" value="1"/>
</dbReference>
<organism evidence="4 5">
    <name type="scientific">Schizophyllum amplum</name>
    <dbReference type="NCBI Taxonomy" id="97359"/>
    <lineage>
        <taxon>Eukaryota</taxon>
        <taxon>Fungi</taxon>
        <taxon>Dikarya</taxon>
        <taxon>Basidiomycota</taxon>
        <taxon>Agaricomycotina</taxon>
        <taxon>Agaricomycetes</taxon>
        <taxon>Agaricomycetidae</taxon>
        <taxon>Agaricales</taxon>
        <taxon>Schizophyllaceae</taxon>
        <taxon>Schizophyllum</taxon>
    </lineage>
</organism>
<dbReference type="OrthoDB" id="307899at2759"/>
<sequence>MLSRRALSRVPKSLLVRLNSSAAPPAKTPAQEARLASSNPPQAPNFVGTWTTSQAPRPAPGSSPRFEQAIMETQPAPPSAMQMIAEEPIRLVEGRKAVCDGGSGPLGHPKIFINLDQPGPRACGYCGIRFQQDPAHHHHH</sequence>
<evidence type="ECO:0000313" key="3">
    <source>
        <dbReference type="EMBL" id="TRM60290.1"/>
    </source>
</evidence>
<reference evidence="4" key="2">
    <citation type="submission" date="2019-06" db="EMBL/GenBank/DDBJ databases">
        <authorList>
            <consortium name="DOE Joint Genome Institute"/>
            <person name="Ahrendt S.R."/>
            <person name="Cantor M.N."/>
            <person name="Hua S.X."/>
        </authorList>
    </citation>
    <scope>NUCLEOTIDE SEQUENCE</scope>
    <source>
        <strain evidence="4">NL-1724</strain>
    </source>
</reference>
<dbReference type="PANTHER" id="PTHR13156:SF0">
    <property type="entry name" value="NADH DEHYDROGENASE [UBIQUINONE] IRON-SULFUR PROTEIN 6, MITOCHONDRIAL"/>
    <property type="match status" value="1"/>
</dbReference>
<keyword evidence="4" id="KW-0863">Zinc-finger</keyword>
<dbReference type="PANTHER" id="PTHR13156">
    <property type="entry name" value="NADH-UBIQUINONE OXIDOREDUCTASE 13 KD-A SUBUNIT"/>
    <property type="match status" value="1"/>
</dbReference>
<dbReference type="EMBL" id="VDMD01000023">
    <property type="protein sequence ID" value="TRM60290.1"/>
    <property type="molecule type" value="Genomic_DNA"/>
</dbReference>
<keyword evidence="4" id="KW-0479">Metal-binding</keyword>
<protein>
    <submittedName>
        <fullName evidence="4">Zinc-finger domain-containing protein</fullName>
    </submittedName>
</protein>
<dbReference type="GO" id="GO:0008270">
    <property type="term" value="F:zinc ion binding"/>
    <property type="evidence" value="ECO:0007669"/>
    <property type="project" value="UniProtKB-KW"/>
</dbReference>
<dbReference type="GO" id="GO:0005739">
    <property type="term" value="C:mitochondrion"/>
    <property type="evidence" value="ECO:0007669"/>
    <property type="project" value="GOC"/>
</dbReference>
<evidence type="ECO:0000313" key="4">
    <source>
        <dbReference type="EMBL" id="TRM66302.1"/>
    </source>
</evidence>
<feature type="domain" description="Zinc finger CHCC-type" evidence="2">
    <location>
        <begin position="94"/>
        <end position="130"/>
    </location>
</feature>
<keyword evidence="4" id="KW-0862">Zinc</keyword>
<evidence type="ECO:0000259" key="2">
    <source>
        <dbReference type="Pfam" id="PF10276"/>
    </source>
</evidence>
<dbReference type="Pfam" id="PF10276">
    <property type="entry name" value="zf-CHCC"/>
    <property type="match status" value="1"/>
</dbReference>
<evidence type="ECO:0000313" key="5">
    <source>
        <dbReference type="Proteomes" id="UP000320762"/>
    </source>
</evidence>
<keyword evidence="5" id="KW-1185">Reference proteome</keyword>
<dbReference type="STRING" id="97359.A0A550CND0"/>
<dbReference type="AlphaFoldDB" id="A0A550CND0"/>
<evidence type="ECO:0000256" key="1">
    <source>
        <dbReference type="SAM" id="MobiDB-lite"/>
    </source>
</evidence>
<proteinExistence type="predicted"/>
<dbReference type="GO" id="GO:0006120">
    <property type="term" value="P:mitochondrial electron transport, NADH to ubiquinone"/>
    <property type="evidence" value="ECO:0007669"/>
    <property type="project" value="TreeGrafter"/>
</dbReference>
<dbReference type="Proteomes" id="UP000320762">
    <property type="component" value="Unassembled WGS sequence"/>
</dbReference>
<reference evidence="4 5" key="1">
    <citation type="journal article" date="2019" name="New Phytol.">
        <title>Comparative genomics reveals unique wood-decay strategies and fruiting body development in the Schizophyllaceae.</title>
        <authorList>
            <person name="Almasi E."/>
            <person name="Sahu N."/>
            <person name="Krizsan K."/>
            <person name="Balint B."/>
            <person name="Kovacs G.M."/>
            <person name="Kiss B."/>
            <person name="Cseklye J."/>
            <person name="Drula E."/>
            <person name="Henrissat B."/>
            <person name="Nagy I."/>
            <person name="Chovatia M."/>
            <person name="Adam C."/>
            <person name="LaButti K."/>
            <person name="Lipzen A."/>
            <person name="Riley R."/>
            <person name="Grigoriev I.V."/>
            <person name="Nagy L.G."/>
        </authorList>
    </citation>
    <scope>NUCLEOTIDE SEQUENCE [LARGE SCALE GENOMIC DNA]</scope>
    <source>
        <strain evidence="4 5">NL-1724</strain>
    </source>
</reference>